<dbReference type="Proteomes" id="UP000663570">
    <property type="component" value="Chromosome"/>
</dbReference>
<evidence type="ECO:0000313" key="8">
    <source>
        <dbReference type="EMBL" id="QSI75971.1"/>
    </source>
</evidence>
<keyword evidence="4 7" id="KW-0812">Transmembrane</keyword>
<proteinExistence type="inferred from homology"/>
<comment type="similarity">
    <text evidence="2">Belongs to the UPF0719 family.</text>
</comment>
<evidence type="ECO:0000313" key="9">
    <source>
        <dbReference type="Proteomes" id="UP000663570"/>
    </source>
</evidence>
<protein>
    <recommendedName>
        <fullName evidence="10">DUF350 domain-containing protein</fullName>
    </recommendedName>
</protein>
<dbReference type="Pfam" id="PF03994">
    <property type="entry name" value="DUF350"/>
    <property type="match status" value="1"/>
</dbReference>
<dbReference type="EMBL" id="CP071060">
    <property type="protein sequence ID" value="QSI75971.1"/>
    <property type="molecule type" value="Genomic_DNA"/>
</dbReference>
<name>A0ABX7M3F6_9RHOO</name>
<accession>A0ABX7M3F6</accession>
<evidence type="ECO:0000256" key="7">
    <source>
        <dbReference type="SAM" id="Phobius"/>
    </source>
</evidence>
<evidence type="ECO:0008006" key="10">
    <source>
        <dbReference type="Google" id="ProtNLM"/>
    </source>
</evidence>
<evidence type="ECO:0000256" key="4">
    <source>
        <dbReference type="ARBA" id="ARBA00022692"/>
    </source>
</evidence>
<keyword evidence="3" id="KW-1003">Cell membrane</keyword>
<keyword evidence="9" id="KW-1185">Reference proteome</keyword>
<keyword evidence="5 7" id="KW-1133">Transmembrane helix</keyword>
<feature type="transmembrane region" description="Helical" evidence="7">
    <location>
        <begin position="53"/>
        <end position="74"/>
    </location>
</feature>
<organism evidence="8 9">
    <name type="scientific">Niveibacterium microcysteis</name>
    <dbReference type="NCBI Taxonomy" id="2811415"/>
    <lineage>
        <taxon>Bacteria</taxon>
        <taxon>Pseudomonadati</taxon>
        <taxon>Pseudomonadota</taxon>
        <taxon>Betaproteobacteria</taxon>
        <taxon>Rhodocyclales</taxon>
        <taxon>Rhodocyclaceae</taxon>
        <taxon>Niveibacterium</taxon>
    </lineage>
</organism>
<dbReference type="InterPro" id="IPR007140">
    <property type="entry name" value="DUF350"/>
</dbReference>
<evidence type="ECO:0000256" key="6">
    <source>
        <dbReference type="ARBA" id="ARBA00023136"/>
    </source>
</evidence>
<reference evidence="8 9" key="1">
    <citation type="submission" date="2021-02" db="EMBL/GenBank/DDBJ databases">
        <title>Niveibacterium changnyeongensis HC41.</title>
        <authorList>
            <person name="Kang M."/>
        </authorList>
    </citation>
    <scope>NUCLEOTIDE SEQUENCE [LARGE SCALE GENOMIC DNA]</scope>
    <source>
        <strain evidence="8 9">HC41</strain>
    </source>
</reference>
<gene>
    <name evidence="8" type="ORF">JY500_16010</name>
</gene>
<feature type="transmembrane region" description="Helical" evidence="7">
    <location>
        <begin position="12"/>
        <end position="33"/>
    </location>
</feature>
<dbReference type="RefSeq" id="WP_172197198.1">
    <property type="nucleotide sequence ID" value="NZ_CP071060.1"/>
</dbReference>
<evidence type="ECO:0000256" key="5">
    <source>
        <dbReference type="ARBA" id="ARBA00022989"/>
    </source>
</evidence>
<sequence>MTPDFITATAFNLGMNLLHAVLGLIAGVVGLRFVDSVLLKSLDFEEELKKGNIAVAIFASTMLLFIAVLLSFGLRG</sequence>
<evidence type="ECO:0000256" key="3">
    <source>
        <dbReference type="ARBA" id="ARBA00022475"/>
    </source>
</evidence>
<evidence type="ECO:0000256" key="1">
    <source>
        <dbReference type="ARBA" id="ARBA00004651"/>
    </source>
</evidence>
<keyword evidence="6 7" id="KW-0472">Membrane</keyword>
<evidence type="ECO:0000256" key="2">
    <source>
        <dbReference type="ARBA" id="ARBA00005779"/>
    </source>
</evidence>
<comment type="subcellular location">
    <subcellularLocation>
        <location evidence="1">Cell membrane</location>
        <topology evidence="1">Multi-pass membrane protein</topology>
    </subcellularLocation>
</comment>